<proteinExistence type="predicted"/>
<dbReference type="OrthoDB" id="3271023at2759"/>
<protein>
    <submittedName>
        <fullName evidence="2">Uncharacterized protein</fullName>
    </submittedName>
</protein>
<reference evidence="3" key="1">
    <citation type="journal article" date="2014" name="Proc. Natl. Acad. Sci. U.S.A.">
        <title>Extensive sampling of basidiomycete genomes demonstrates inadequacy of the white-rot/brown-rot paradigm for wood decay fungi.</title>
        <authorList>
            <person name="Riley R."/>
            <person name="Salamov A.A."/>
            <person name="Brown D.W."/>
            <person name="Nagy L.G."/>
            <person name="Floudas D."/>
            <person name="Held B.W."/>
            <person name="Levasseur A."/>
            <person name="Lombard V."/>
            <person name="Morin E."/>
            <person name="Otillar R."/>
            <person name="Lindquist E.A."/>
            <person name="Sun H."/>
            <person name="LaButti K.M."/>
            <person name="Schmutz J."/>
            <person name="Jabbour D."/>
            <person name="Luo H."/>
            <person name="Baker S.E."/>
            <person name="Pisabarro A.G."/>
            <person name="Walton J.D."/>
            <person name="Blanchette R.A."/>
            <person name="Henrissat B."/>
            <person name="Martin F."/>
            <person name="Cullen D."/>
            <person name="Hibbett D.S."/>
            <person name="Grigoriev I.V."/>
        </authorList>
    </citation>
    <scope>NUCLEOTIDE SEQUENCE [LARGE SCALE GENOMIC DNA]</scope>
    <source>
        <strain evidence="3">CBS 339.88</strain>
    </source>
</reference>
<dbReference type="HOGENOM" id="CLU_273529_0_0_1"/>
<feature type="region of interest" description="Disordered" evidence="1">
    <location>
        <begin position="1060"/>
        <end position="1083"/>
    </location>
</feature>
<feature type="region of interest" description="Disordered" evidence="1">
    <location>
        <begin position="651"/>
        <end position="693"/>
    </location>
</feature>
<dbReference type="AlphaFoldDB" id="A0A067T3G1"/>
<feature type="compositionally biased region" description="Basic and acidic residues" evidence="1">
    <location>
        <begin position="449"/>
        <end position="468"/>
    </location>
</feature>
<accession>A0A067T3G1</accession>
<feature type="region of interest" description="Disordered" evidence="1">
    <location>
        <begin position="856"/>
        <end position="879"/>
    </location>
</feature>
<feature type="region of interest" description="Disordered" evidence="1">
    <location>
        <begin position="434"/>
        <end position="468"/>
    </location>
</feature>
<evidence type="ECO:0000313" key="2">
    <source>
        <dbReference type="EMBL" id="KDR73548.1"/>
    </source>
</evidence>
<name>A0A067T3G1_GALM3</name>
<dbReference type="PANTHER" id="PTHR37535">
    <property type="entry name" value="FLUG DOMAIN PROTEIN"/>
    <property type="match status" value="1"/>
</dbReference>
<evidence type="ECO:0000256" key="1">
    <source>
        <dbReference type="SAM" id="MobiDB-lite"/>
    </source>
</evidence>
<dbReference type="PANTHER" id="PTHR37535:SF3">
    <property type="entry name" value="FLUG DOMAIN-CONTAINING PROTEIN"/>
    <property type="match status" value="1"/>
</dbReference>
<sequence>MDPGGFRLPGTPASKSKQRDGPKRKPKPPAASVIGKGQPSSDTHIPDITPEVVSSPKSRTAASVLRFATTCKPKPKPKPKPVPEANNQYTGGKRNLAHGLDVDYHDMSKLAAELEALKRTHLRPIVESTALKYHRAKLLWLQYFRWVYKEGENPDELAEATLAAGAAFPPIERVKHFVGYCAKTGRSGFKGRTGWSLVTTRNFFGSVLGMLNRHHTIPPLKADVHNVLNMIAHEAKIENTLPTVVREKRIVREVDLLEFQAAILHPRLRITSSYMRLQAGAFSNLLFITGMRPGTGLELSVYIGKQQYLKWMHVEWIVKGWEDGVGIVFETFWTFEYMKGMRLVESDKLETSISSLDKGRMLLDCLLQLVAMGIANDVFEDDVLHMMANKANLPAKLPYTLKIKDHALERPIFTQARNRAVGFTAPVIDPFFNIPPPSTSPSPSISSAERARNVRSRRVDKQRAKQDKDDEDILEELADFCAMSVKSMEAMMAKISKTLGWKNFSMRSFRYAFAAHMLGRVSDPHLKHLMGHRFNTNLIATTYQPPTRPVDHTAARFDTPWDLSLVHAHSSVAWGREDSELVVDQDTIMQSSEMQKYLDVMEKAEVAVREKFNCSSLEVPPEDFGDPLLTASLDAWADVMRQYQELACKRPTRSNSAMSMASDPGSVGSAMSTTSHRPPSRSSVGSAMSTASHRQSSVKAHISTAVPALVSEQPVISDIMQDILGTLDSMDFSHPFLLKINHDFENPRYWVTLQDLALVEAAKLRDKGICPHCYADDSLTKKEQNKVWTDHYSSHVWKCEGARHRPDCWRCPLCAALVPFRGDPECGAGESAIIVATLEDHRNACHASFLGKLQLLPEEEEEEEDEDEEEQGARSLEGPNRLSITHRVDRSRTHMRLLFCPICMFATSTVKSSKGGQMPGDDDCRFAVFENMRTLLVHLETHWKTRKVVIGGIKYDENFKCGFPECSAMKKMNTGKFITHLHTVHRYPLVDCSIEHTHDDQCYTLSAEFLTITDARLMHLYNLKPAVPTANLIDYRRAELQKTQRDRIVALARKEQGADFRELDRESVPSTPASEPASENLVEPDDTADHEMAVSVSENEGRLRDCMKDLEDNTKDIEPEEIALLTEFLVSQDVTVEQSATLSKDDLVEAGLHWKLGKQKTFRSFVEKWLTLYPLL</sequence>
<gene>
    <name evidence="2" type="ORF">GALMADRAFT_251278</name>
</gene>
<keyword evidence="3" id="KW-1185">Reference proteome</keyword>
<evidence type="ECO:0000313" key="3">
    <source>
        <dbReference type="Proteomes" id="UP000027222"/>
    </source>
</evidence>
<dbReference type="EMBL" id="KL142385">
    <property type="protein sequence ID" value="KDR73548.1"/>
    <property type="molecule type" value="Genomic_DNA"/>
</dbReference>
<organism evidence="2 3">
    <name type="scientific">Galerina marginata (strain CBS 339.88)</name>
    <dbReference type="NCBI Taxonomy" id="685588"/>
    <lineage>
        <taxon>Eukaryota</taxon>
        <taxon>Fungi</taxon>
        <taxon>Dikarya</taxon>
        <taxon>Basidiomycota</taxon>
        <taxon>Agaricomycotina</taxon>
        <taxon>Agaricomycetes</taxon>
        <taxon>Agaricomycetidae</taxon>
        <taxon>Agaricales</taxon>
        <taxon>Agaricineae</taxon>
        <taxon>Strophariaceae</taxon>
        <taxon>Galerina</taxon>
    </lineage>
</organism>
<feature type="compositionally biased region" description="Low complexity" evidence="1">
    <location>
        <begin position="672"/>
        <end position="683"/>
    </location>
</feature>
<feature type="compositionally biased region" description="Polar residues" evidence="1">
    <location>
        <begin position="684"/>
        <end position="693"/>
    </location>
</feature>
<dbReference type="Proteomes" id="UP000027222">
    <property type="component" value="Unassembled WGS sequence"/>
</dbReference>
<feature type="compositionally biased region" description="Acidic residues" evidence="1">
    <location>
        <begin position="857"/>
        <end position="870"/>
    </location>
</feature>
<feature type="region of interest" description="Disordered" evidence="1">
    <location>
        <begin position="1"/>
        <end position="94"/>
    </location>
</feature>